<dbReference type="PANTHER" id="PTHR43179">
    <property type="entry name" value="RHAMNOSYLTRANSFERASE WBBL"/>
    <property type="match status" value="1"/>
</dbReference>
<dbReference type="Gene3D" id="3.90.550.10">
    <property type="entry name" value="Spore Coat Polysaccharide Biosynthesis Protein SpsA, Chain A"/>
    <property type="match status" value="1"/>
</dbReference>
<dbReference type="InterPro" id="IPR001173">
    <property type="entry name" value="Glyco_trans_2-like"/>
</dbReference>
<organism evidence="3 4">
    <name type="scientific">Acaryochloris thomasi RCC1774</name>
    <dbReference type="NCBI Taxonomy" id="1764569"/>
    <lineage>
        <taxon>Bacteria</taxon>
        <taxon>Bacillati</taxon>
        <taxon>Cyanobacteriota</taxon>
        <taxon>Cyanophyceae</taxon>
        <taxon>Acaryochloridales</taxon>
        <taxon>Acaryochloridaceae</taxon>
        <taxon>Acaryochloris</taxon>
        <taxon>Acaryochloris thomasi</taxon>
    </lineage>
</organism>
<gene>
    <name evidence="3" type="primary">mftF_1</name>
    <name evidence="3" type="ORF">C1752_01450</name>
</gene>
<protein>
    <submittedName>
        <fullName evidence="3">Mycofactocin biosynthesis glycosyltransferase MftF</fullName>
        <ecNumber evidence="3">2.-.-.-</ecNumber>
    </submittedName>
</protein>
<dbReference type="EC" id="2.-.-.-" evidence="3"/>
<keyword evidence="4" id="KW-1185">Reference proteome</keyword>
<dbReference type="AlphaFoldDB" id="A0A2W1JLV7"/>
<name>A0A2W1JLV7_9CYAN</name>
<dbReference type="InterPro" id="IPR029044">
    <property type="entry name" value="Nucleotide-diphossugar_trans"/>
</dbReference>
<feature type="compositionally biased region" description="Polar residues" evidence="1">
    <location>
        <begin position="352"/>
        <end position="365"/>
    </location>
</feature>
<reference evidence="3 4" key="1">
    <citation type="journal article" date="2018" name="Sci. Rep.">
        <title>A novel species of the marine cyanobacterium Acaryochloris with a unique pigment content and lifestyle.</title>
        <authorList>
            <person name="Partensky F."/>
            <person name="Six C."/>
            <person name="Ratin M."/>
            <person name="Garczarek L."/>
            <person name="Vaulot D."/>
            <person name="Probert I."/>
            <person name="Calteau A."/>
            <person name="Gourvil P."/>
            <person name="Marie D."/>
            <person name="Grebert T."/>
            <person name="Bouchier C."/>
            <person name="Le Panse S."/>
            <person name="Gachenot M."/>
            <person name="Rodriguez F."/>
            <person name="Garrido J.L."/>
        </authorList>
    </citation>
    <scope>NUCLEOTIDE SEQUENCE [LARGE SCALE GENOMIC DNA]</scope>
    <source>
        <strain evidence="3 4">RCC1774</strain>
    </source>
</reference>
<evidence type="ECO:0000313" key="3">
    <source>
        <dbReference type="EMBL" id="PZD74196.1"/>
    </source>
</evidence>
<comment type="caution">
    <text evidence="3">The sequence shown here is derived from an EMBL/GenBank/DDBJ whole genome shotgun (WGS) entry which is preliminary data.</text>
</comment>
<sequence length="365" mass="42356">MSPTAPQQHSNTPQENPRVTIVVVPRERFSCTQVSLDSIYDHTQLPFQLIYVDGNSPAKVRDYLEMRSQEKNFLLLQTNYYLYPNQARNLGLAQVKTPYVVFIDNDVVVTPGWLTALLNCADETGAAVVGPLMCQEEPVHEVVHFAGGESHIWVDKLGRRRLREKMYDQGKQVYTVRQRLTRTQTELAEFHCVLVRRSIFEQTGPLDEAMFNTKEHLDFCMLVRQLSESVYFEPDSLVTYVPGPPLERSDMHYYMLRWSDEWTLGSLKRLREKWDLAEDGYFKTKYKRLGWRRYGTLLEPLTRKLTFGVGNSLLTRAIAKLEHPINRYLTHRHAQQQKRLNVQQHGRGKIGSPQTLTQDQLDGSI</sequence>
<keyword evidence="3" id="KW-0808">Transferase</keyword>
<dbReference type="EMBL" id="PQWO01000003">
    <property type="protein sequence ID" value="PZD74196.1"/>
    <property type="molecule type" value="Genomic_DNA"/>
</dbReference>
<feature type="region of interest" description="Disordered" evidence="1">
    <location>
        <begin position="339"/>
        <end position="365"/>
    </location>
</feature>
<dbReference type="Proteomes" id="UP000248857">
    <property type="component" value="Unassembled WGS sequence"/>
</dbReference>
<dbReference type="RefSeq" id="WP_110985406.1">
    <property type="nucleotide sequence ID" value="NZ_CAWNWM010000003.1"/>
</dbReference>
<dbReference type="PANTHER" id="PTHR43179:SF7">
    <property type="entry name" value="RHAMNOSYLTRANSFERASE WBBL"/>
    <property type="match status" value="1"/>
</dbReference>
<accession>A0A2W1JLV7</accession>
<feature type="domain" description="Glycosyltransferase 2-like" evidence="2">
    <location>
        <begin position="29"/>
        <end position="202"/>
    </location>
</feature>
<evidence type="ECO:0000259" key="2">
    <source>
        <dbReference type="Pfam" id="PF00535"/>
    </source>
</evidence>
<dbReference type="SUPFAM" id="SSF53448">
    <property type="entry name" value="Nucleotide-diphospho-sugar transferases"/>
    <property type="match status" value="1"/>
</dbReference>
<evidence type="ECO:0000256" key="1">
    <source>
        <dbReference type="SAM" id="MobiDB-lite"/>
    </source>
</evidence>
<dbReference type="GO" id="GO:0016740">
    <property type="term" value="F:transferase activity"/>
    <property type="evidence" value="ECO:0007669"/>
    <property type="project" value="UniProtKB-KW"/>
</dbReference>
<dbReference type="Pfam" id="PF00535">
    <property type="entry name" value="Glycos_transf_2"/>
    <property type="match status" value="1"/>
</dbReference>
<proteinExistence type="predicted"/>
<evidence type="ECO:0000313" key="4">
    <source>
        <dbReference type="Proteomes" id="UP000248857"/>
    </source>
</evidence>
<dbReference type="OrthoDB" id="452659at2"/>